<keyword evidence="2" id="KW-1185">Reference proteome</keyword>
<dbReference type="EMBL" id="JADBEM010000001">
    <property type="protein sequence ID" value="MBE1608620.1"/>
    <property type="molecule type" value="Genomic_DNA"/>
</dbReference>
<accession>A0A927N4Y3</accession>
<name>A0A927N4Y3_9ACTN</name>
<reference evidence="1" key="1">
    <citation type="submission" date="2020-10" db="EMBL/GenBank/DDBJ databases">
        <title>Sequencing the genomes of 1000 actinobacteria strains.</title>
        <authorList>
            <person name="Klenk H.-P."/>
        </authorList>
    </citation>
    <scope>NUCLEOTIDE SEQUENCE</scope>
    <source>
        <strain evidence="1">DSM 45354</strain>
    </source>
</reference>
<dbReference type="AlphaFoldDB" id="A0A927N4Y3"/>
<dbReference type="RefSeq" id="WP_192752368.1">
    <property type="nucleotide sequence ID" value="NZ_BAABJL010000228.1"/>
</dbReference>
<proteinExistence type="predicted"/>
<comment type="caution">
    <text evidence="1">The sequence shown here is derived from an EMBL/GenBank/DDBJ whole genome shotgun (WGS) entry which is preliminary data.</text>
</comment>
<organism evidence="1 2">
    <name type="scientific">Actinopolymorpha pittospori</name>
    <dbReference type="NCBI Taxonomy" id="648752"/>
    <lineage>
        <taxon>Bacteria</taxon>
        <taxon>Bacillati</taxon>
        <taxon>Actinomycetota</taxon>
        <taxon>Actinomycetes</taxon>
        <taxon>Propionibacteriales</taxon>
        <taxon>Actinopolymorphaceae</taxon>
        <taxon>Actinopolymorpha</taxon>
    </lineage>
</organism>
<dbReference type="Proteomes" id="UP000638648">
    <property type="component" value="Unassembled WGS sequence"/>
</dbReference>
<sequence>MPWWVSLAMATGQQSEGVARAQEFIAAFTAEHGKAPNRNELRAGIRVSGGRIVEVRRRMRQLDNPGIYLAG</sequence>
<evidence type="ECO:0000313" key="1">
    <source>
        <dbReference type="EMBL" id="MBE1608620.1"/>
    </source>
</evidence>
<gene>
    <name evidence="1" type="ORF">HEB94_005468</name>
</gene>
<evidence type="ECO:0000313" key="2">
    <source>
        <dbReference type="Proteomes" id="UP000638648"/>
    </source>
</evidence>
<protein>
    <submittedName>
        <fullName evidence="1">Uncharacterized protein</fullName>
    </submittedName>
</protein>